<evidence type="ECO:0000259" key="10">
    <source>
        <dbReference type="Pfam" id="PF01175"/>
    </source>
</evidence>
<dbReference type="InterPro" id="IPR038364">
    <property type="entry name" value="Urocanase_central_sf"/>
</dbReference>
<name>A0ABQ2NP41_9BACI</name>
<dbReference type="InterPro" id="IPR023636">
    <property type="entry name" value="Urocanase_CS"/>
</dbReference>
<comment type="similarity">
    <text evidence="2 9">Belongs to the urocanase family.</text>
</comment>
<dbReference type="Pfam" id="PF01175">
    <property type="entry name" value="Urocanase"/>
    <property type="match status" value="1"/>
</dbReference>
<evidence type="ECO:0000256" key="2">
    <source>
        <dbReference type="ARBA" id="ARBA00007578"/>
    </source>
</evidence>
<dbReference type="RefSeq" id="WP_188732784.1">
    <property type="nucleotide sequence ID" value="NZ_BMLW01000001.1"/>
</dbReference>
<keyword evidence="5 9" id="KW-0520">NAD</keyword>
<evidence type="ECO:0000313" key="14">
    <source>
        <dbReference type="Proteomes" id="UP000641206"/>
    </source>
</evidence>
<dbReference type="HAMAP" id="MF_00577">
    <property type="entry name" value="HutU"/>
    <property type="match status" value="1"/>
</dbReference>
<feature type="domain" description="Urocanase Rossmann-like" evidence="10">
    <location>
        <begin position="138"/>
        <end position="346"/>
    </location>
</feature>
<evidence type="ECO:0000256" key="5">
    <source>
        <dbReference type="ARBA" id="ARBA00023027"/>
    </source>
</evidence>
<comment type="subcellular location">
    <subcellularLocation>
        <location evidence="9">Cytoplasm</location>
    </subcellularLocation>
</comment>
<accession>A0ABQ2NP41</accession>
<feature type="binding site" evidence="9">
    <location>
        <position position="194"/>
    </location>
    <ligand>
        <name>NAD(+)</name>
        <dbReference type="ChEBI" id="CHEBI:57540"/>
    </ligand>
</feature>
<dbReference type="PANTHER" id="PTHR12216">
    <property type="entry name" value="UROCANATE HYDRATASE"/>
    <property type="match status" value="1"/>
</dbReference>
<evidence type="ECO:0000259" key="11">
    <source>
        <dbReference type="Pfam" id="PF17391"/>
    </source>
</evidence>
<dbReference type="Pfam" id="PF17391">
    <property type="entry name" value="Urocanase_N"/>
    <property type="match status" value="1"/>
</dbReference>
<keyword evidence="9" id="KW-0963">Cytoplasm</keyword>
<feature type="binding site" evidence="9">
    <location>
        <position position="320"/>
    </location>
    <ligand>
        <name>NAD(+)</name>
        <dbReference type="ChEBI" id="CHEBI:57540"/>
    </ligand>
</feature>
<comment type="catalytic activity">
    <reaction evidence="8 9">
        <text>4-imidazolone-5-propanoate = trans-urocanate + H2O</text>
        <dbReference type="Rhea" id="RHEA:13101"/>
        <dbReference type="ChEBI" id="CHEBI:15377"/>
        <dbReference type="ChEBI" id="CHEBI:17771"/>
        <dbReference type="ChEBI" id="CHEBI:77893"/>
        <dbReference type="EC" id="4.2.1.49"/>
    </reaction>
</comment>
<dbReference type="Gene3D" id="3.40.50.10730">
    <property type="entry name" value="Urocanase like domains"/>
    <property type="match status" value="1"/>
</dbReference>
<keyword evidence="14" id="KW-1185">Reference proteome</keyword>
<comment type="pathway">
    <text evidence="1 9">Amino-acid degradation; L-histidine degradation into L-glutamate; N-formimidoyl-L-glutamate from L-histidine: step 2/3.</text>
</comment>
<comment type="function">
    <text evidence="9">Catalyzes the conversion of urocanate to 4-imidazolone-5-propionate.</text>
</comment>
<dbReference type="Proteomes" id="UP000641206">
    <property type="component" value="Unassembled WGS sequence"/>
</dbReference>
<sequence>MSKTKSREVKQYRGTELNTKGWIQEAALRMLNNNLHPDVAENPDELVVYGGIGKAARNWDCYDAIVKSLTELEEDETLLIQSGKPVAVFPSHKDAPKVLIANSNLVPAWANWDHFHELDRKGLMMYGQMTAGSWIYIGSQGILQGTYETFAECAKQHFKGNLAGTITLTAGLGGMGGAQPLAVTLNGGVCIAVEVDQHRIDRRIETKYLDMYTDDVDEAIRLADEARSEKKALSIGLLGNAAEVLPEMIEKGFIPDILTDQTSAHDPLNGYIPEGFSLEKAAALRKKDEKEYTGLSKASIAKHVEAMLEMQKQGAVTFDYGNNIRQVAKDEGVENAFDFPGFVPAYIRPQFCEGKGPFRWVALSGDPEDIYKTDEVILREFSDNKHLCNWIRMAREKVSFQGLPSRICWLGYGERARFGKIINDMVASGELSAPIVIGRDHLDSGSVASPNRETESMKDGSDAVADWPILNALINSVGGASWVSVHHGGGVGMGYSLHAGMVIVADGTKDAEKRLERVLTTDPGMGIARHVDAGYELAQETARKKNVNIPMLKKE</sequence>
<dbReference type="InterPro" id="IPR036190">
    <property type="entry name" value="Urocanase_sf"/>
</dbReference>
<feature type="domain" description="Urocanase N-terminal" evidence="11">
    <location>
        <begin position="9"/>
        <end position="135"/>
    </location>
</feature>
<gene>
    <name evidence="9 13" type="primary">hutU</name>
    <name evidence="13" type="ORF">GCM10011346_03110</name>
</gene>
<feature type="binding site" evidence="9">
    <location>
        <position position="199"/>
    </location>
    <ligand>
        <name>NAD(+)</name>
        <dbReference type="ChEBI" id="CHEBI:57540"/>
    </ligand>
</feature>
<feature type="binding site" evidence="9">
    <location>
        <begin position="271"/>
        <end position="272"/>
    </location>
    <ligand>
        <name>NAD(+)</name>
        <dbReference type="ChEBI" id="CHEBI:57540"/>
    </ligand>
</feature>
<keyword evidence="4 9" id="KW-0369">Histidine metabolism</keyword>
<evidence type="ECO:0000256" key="9">
    <source>
        <dbReference type="HAMAP-Rule" id="MF_00577"/>
    </source>
</evidence>
<organism evidence="13 14">
    <name type="scientific">Oceanobacillus neutriphilus</name>
    <dbReference type="NCBI Taxonomy" id="531815"/>
    <lineage>
        <taxon>Bacteria</taxon>
        <taxon>Bacillati</taxon>
        <taxon>Bacillota</taxon>
        <taxon>Bacilli</taxon>
        <taxon>Bacillales</taxon>
        <taxon>Bacillaceae</taxon>
        <taxon>Oceanobacillus</taxon>
    </lineage>
</organism>
<evidence type="ECO:0000256" key="7">
    <source>
        <dbReference type="ARBA" id="ARBA00031640"/>
    </source>
</evidence>
<dbReference type="NCBIfam" id="TIGR01228">
    <property type="entry name" value="hutU"/>
    <property type="match status" value="1"/>
</dbReference>
<proteinExistence type="inferred from homology"/>
<evidence type="ECO:0000259" key="12">
    <source>
        <dbReference type="Pfam" id="PF17392"/>
    </source>
</evidence>
<dbReference type="Gene3D" id="3.40.1770.10">
    <property type="entry name" value="Urocanase superfamily"/>
    <property type="match status" value="1"/>
</dbReference>
<feature type="binding site" evidence="9">
    <location>
        <begin position="240"/>
        <end position="241"/>
    </location>
    <ligand>
        <name>NAD(+)</name>
        <dbReference type="ChEBI" id="CHEBI:57540"/>
    </ligand>
</feature>
<protein>
    <recommendedName>
        <fullName evidence="3 9">Urocanate hydratase</fullName>
        <shortName evidence="9">Urocanase</shortName>
        <ecNumber evidence="3 9">4.2.1.49</ecNumber>
    </recommendedName>
    <alternativeName>
        <fullName evidence="7 9">Imidazolonepropionate hydrolase</fullName>
    </alternativeName>
</protein>
<reference evidence="14" key="1">
    <citation type="journal article" date="2019" name="Int. J. Syst. Evol. Microbiol.">
        <title>The Global Catalogue of Microorganisms (GCM) 10K type strain sequencing project: providing services to taxonomists for standard genome sequencing and annotation.</title>
        <authorList>
            <consortium name="The Broad Institute Genomics Platform"/>
            <consortium name="The Broad Institute Genome Sequencing Center for Infectious Disease"/>
            <person name="Wu L."/>
            <person name="Ma J."/>
        </authorList>
    </citation>
    <scope>NUCLEOTIDE SEQUENCE [LARGE SCALE GENOMIC DNA]</scope>
    <source>
        <strain evidence="14">CGMCC 1.7693</strain>
    </source>
</reference>
<dbReference type="EMBL" id="BMLW01000001">
    <property type="protein sequence ID" value="GGP07375.1"/>
    <property type="molecule type" value="Genomic_DNA"/>
</dbReference>
<evidence type="ECO:0000313" key="13">
    <source>
        <dbReference type="EMBL" id="GGP07375.1"/>
    </source>
</evidence>
<feature type="binding site" evidence="9">
    <location>
        <begin position="174"/>
        <end position="176"/>
    </location>
    <ligand>
        <name>NAD(+)</name>
        <dbReference type="ChEBI" id="CHEBI:57540"/>
    </ligand>
</feature>
<evidence type="ECO:0000256" key="3">
    <source>
        <dbReference type="ARBA" id="ARBA00011992"/>
    </source>
</evidence>
<dbReference type="Pfam" id="PF17392">
    <property type="entry name" value="Urocanase_C"/>
    <property type="match status" value="1"/>
</dbReference>
<dbReference type="InterPro" id="IPR023637">
    <property type="entry name" value="Urocanase-like"/>
</dbReference>
<feature type="active site" evidence="9">
    <location>
        <position position="408"/>
    </location>
</feature>
<feature type="binding site" evidence="9">
    <location>
        <begin position="261"/>
        <end position="265"/>
    </location>
    <ligand>
        <name>NAD(+)</name>
        <dbReference type="ChEBI" id="CHEBI:57540"/>
    </ligand>
</feature>
<feature type="domain" description="Urocanase C-terminal" evidence="12">
    <location>
        <begin position="349"/>
        <end position="543"/>
    </location>
</feature>
<feature type="binding site" evidence="9">
    <location>
        <position position="490"/>
    </location>
    <ligand>
        <name>NAD(+)</name>
        <dbReference type="ChEBI" id="CHEBI:57540"/>
    </ligand>
</feature>
<dbReference type="InterPro" id="IPR055351">
    <property type="entry name" value="Urocanase"/>
</dbReference>
<feature type="binding site" evidence="9">
    <location>
        <begin position="50"/>
        <end position="51"/>
    </location>
    <ligand>
        <name>NAD(+)</name>
        <dbReference type="ChEBI" id="CHEBI:57540"/>
    </ligand>
</feature>
<comment type="caution">
    <text evidence="13">The sequence shown here is derived from an EMBL/GenBank/DDBJ whole genome shotgun (WGS) entry which is preliminary data.</text>
</comment>
<dbReference type="NCBIfam" id="NF003820">
    <property type="entry name" value="PRK05414.1"/>
    <property type="match status" value="1"/>
</dbReference>
<dbReference type="InterPro" id="IPR035400">
    <property type="entry name" value="Urocanase_N"/>
</dbReference>
<dbReference type="InterPro" id="IPR035401">
    <property type="entry name" value="Urocanase_C"/>
</dbReference>
<dbReference type="EC" id="4.2.1.49" evidence="3 9"/>
<evidence type="ECO:0000256" key="6">
    <source>
        <dbReference type="ARBA" id="ARBA00023239"/>
    </source>
</evidence>
<feature type="binding site" evidence="9">
    <location>
        <position position="128"/>
    </location>
    <ligand>
        <name>NAD(+)</name>
        <dbReference type="ChEBI" id="CHEBI:57540"/>
    </ligand>
</feature>
<keyword evidence="6 9" id="KW-0456">Lyase</keyword>
<dbReference type="PANTHER" id="PTHR12216:SF4">
    <property type="entry name" value="UROCANATE HYDRATASE"/>
    <property type="match status" value="1"/>
</dbReference>
<dbReference type="PIRSF" id="PIRSF001423">
    <property type="entry name" value="Urocanate_hydrat"/>
    <property type="match status" value="1"/>
</dbReference>
<comment type="cofactor">
    <cofactor evidence="9">
        <name>NAD(+)</name>
        <dbReference type="ChEBI" id="CHEBI:57540"/>
    </cofactor>
    <text evidence="9">Binds 1 NAD(+) per subunit.</text>
</comment>
<evidence type="ECO:0000256" key="4">
    <source>
        <dbReference type="ARBA" id="ARBA00022808"/>
    </source>
</evidence>
<dbReference type="SUPFAM" id="SSF111326">
    <property type="entry name" value="Urocanase"/>
    <property type="match status" value="1"/>
</dbReference>
<evidence type="ECO:0000256" key="1">
    <source>
        <dbReference type="ARBA" id="ARBA00004794"/>
    </source>
</evidence>
<dbReference type="PROSITE" id="PS01233">
    <property type="entry name" value="UROCANASE"/>
    <property type="match status" value="1"/>
</dbReference>
<evidence type="ECO:0000256" key="8">
    <source>
        <dbReference type="ARBA" id="ARBA00047623"/>
    </source>
</evidence>
<dbReference type="InterPro" id="IPR035085">
    <property type="entry name" value="Urocanase_Rossmann-like"/>
</dbReference>